<dbReference type="AlphaFoldDB" id="A0A7W8HKK3"/>
<proteinExistence type="predicted"/>
<keyword evidence="5" id="KW-1185">Reference proteome</keyword>
<dbReference type="GO" id="GO:0009103">
    <property type="term" value="P:lipopolysaccharide biosynthetic process"/>
    <property type="evidence" value="ECO:0007669"/>
    <property type="project" value="TreeGrafter"/>
</dbReference>
<feature type="domain" description="Glycosyl transferase family 1" evidence="2">
    <location>
        <begin position="213"/>
        <end position="385"/>
    </location>
</feature>
<dbReference type="Pfam" id="PF00534">
    <property type="entry name" value="Glycos_transf_1"/>
    <property type="match status" value="1"/>
</dbReference>
<sequence length="413" mass="45638">MKILFVHQNFPGQFLHLAPALAARGHEVGVLTMRTGLPKVWQGVRIATYRVQRGSTQGIHPWLVDLESKVIRGEAAFRAALAMRKAGYEPDVVIAHPGWGESLFLKDVWPRARLGIYCEFHYRASGADVGFDPEFPATDPGDPCRIRLKGVNNLLHFQAADAGLSPTRWQADSFPDAFRPRISVMHDGIDTDRVAPDPSAFFELAEAEAPLRLVPGDEIITFVNRNLEPYRGYHVFMRMLPEILRRRPGARVVIVGGDGLSYGAPAPGGRSWKDVFLDEVRARIDPARVHFTGRLPYERYLALLRVSAVHVYLTYPFVLGWSLLEAMSAGCAIVASDTPPVREAIVHGETGRMAGFLDVAALADEVCGLLEDPGARVRLGAAAREHARRHYDLRTVCLPGQVAWAESVADARD</sequence>
<dbReference type="GO" id="GO:0016757">
    <property type="term" value="F:glycosyltransferase activity"/>
    <property type="evidence" value="ECO:0007669"/>
    <property type="project" value="InterPro"/>
</dbReference>
<protein>
    <submittedName>
        <fullName evidence="4">Glycosyltransferase involved in cell wall biosynthesis</fullName>
    </submittedName>
</protein>
<keyword evidence="1 4" id="KW-0808">Transferase</keyword>
<evidence type="ECO:0000259" key="3">
    <source>
        <dbReference type="Pfam" id="PF12000"/>
    </source>
</evidence>
<dbReference type="CDD" id="cd03818">
    <property type="entry name" value="GT4_ExpC-like"/>
    <property type="match status" value="1"/>
</dbReference>
<feature type="domain" description="Glycosyl transferase family 4" evidence="3">
    <location>
        <begin position="24"/>
        <end position="193"/>
    </location>
</feature>
<reference evidence="4 5" key="1">
    <citation type="submission" date="2020-08" db="EMBL/GenBank/DDBJ databases">
        <title>Genomic Encyclopedia of Type Strains, Phase IV (KMG-IV): sequencing the most valuable type-strain genomes for metagenomic binning, comparative biology and taxonomic classification.</title>
        <authorList>
            <person name="Goeker M."/>
        </authorList>
    </citation>
    <scope>NUCLEOTIDE SEQUENCE [LARGE SCALE GENOMIC DNA]</scope>
    <source>
        <strain evidence="4 5">DSM 29781</strain>
    </source>
</reference>
<dbReference type="Gene3D" id="3.40.50.2000">
    <property type="entry name" value="Glycogen Phosphorylase B"/>
    <property type="match status" value="2"/>
</dbReference>
<organism evidence="4 5">
    <name type="scientific">Quisquiliibacterium transsilvanicum</name>
    <dbReference type="NCBI Taxonomy" id="1549638"/>
    <lineage>
        <taxon>Bacteria</taxon>
        <taxon>Pseudomonadati</taxon>
        <taxon>Pseudomonadota</taxon>
        <taxon>Betaproteobacteria</taxon>
        <taxon>Burkholderiales</taxon>
        <taxon>Burkholderiaceae</taxon>
        <taxon>Quisquiliibacterium</taxon>
    </lineage>
</organism>
<dbReference type="InterPro" id="IPR022623">
    <property type="entry name" value="Glyco_trans_4"/>
</dbReference>
<evidence type="ECO:0000259" key="2">
    <source>
        <dbReference type="Pfam" id="PF00534"/>
    </source>
</evidence>
<evidence type="ECO:0000313" key="5">
    <source>
        <dbReference type="Proteomes" id="UP000532440"/>
    </source>
</evidence>
<dbReference type="EMBL" id="JACHGB010000008">
    <property type="protein sequence ID" value="MBB5273678.1"/>
    <property type="molecule type" value="Genomic_DNA"/>
</dbReference>
<dbReference type="Pfam" id="PF12000">
    <property type="entry name" value="Glyco_trans_4_3"/>
    <property type="match status" value="1"/>
</dbReference>
<dbReference type="Proteomes" id="UP000532440">
    <property type="component" value="Unassembled WGS sequence"/>
</dbReference>
<dbReference type="InterPro" id="IPR001296">
    <property type="entry name" value="Glyco_trans_1"/>
</dbReference>
<accession>A0A7W8HKK3</accession>
<name>A0A7W8HKK3_9BURK</name>
<dbReference type="RefSeq" id="WP_183970548.1">
    <property type="nucleotide sequence ID" value="NZ_BAABEW010000013.1"/>
</dbReference>
<evidence type="ECO:0000256" key="1">
    <source>
        <dbReference type="ARBA" id="ARBA00022679"/>
    </source>
</evidence>
<comment type="caution">
    <text evidence="4">The sequence shown here is derived from an EMBL/GenBank/DDBJ whole genome shotgun (WGS) entry which is preliminary data.</text>
</comment>
<dbReference type="PANTHER" id="PTHR46401">
    <property type="entry name" value="GLYCOSYLTRANSFERASE WBBK-RELATED"/>
    <property type="match status" value="1"/>
</dbReference>
<dbReference type="PANTHER" id="PTHR46401:SF2">
    <property type="entry name" value="GLYCOSYLTRANSFERASE WBBK-RELATED"/>
    <property type="match status" value="1"/>
</dbReference>
<evidence type="ECO:0000313" key="4">
    <source>
        <dbReference type="EMBL" id="MBB5273678.1"/>
    </source>
</evidence>
<gene>
    <name evidence="4" type="ORF">HNQ70_003709</name>
</gene>
<dbReference type="SUPFAM" id="SSF53756">
    <property type="entry name" value="UDP-Glycosyltransferase/glycogen phosphorylase"/>
    <property type="match status" value="1"/>
</dbReference>